<feature type="chain" id="PRO_5032786844" evidence="2">
    <location>
        <begin position="31"/>
        <end position="238"/>
    </location>
</feature>
<evidence type="ECO:0000313" key="3">
    <source>
        <dbReference type="EMBL" id="KAF7117123.1"/>
    </source>
</evidence>
<evidence type="ECO:0000256" key="1">
    <source>
        <dbReference type="SAM" id="MobiDB-lite"/>
    </source>
</evidence>
<keyword evidence="4" id="KW-1185">Reference proteome</keyword>
<sequence>MMLGAQLRRIVHANCTISLLLSVTLELDLAFDSKIDASMHVNGVGGVGIGIGVYTKLGVSNYGNVARILKLQDGRGGGGRAGAHRSGDCGGAAIGSSDDDECGRGVPFDFRSVGAQSDFDSRNSGNEGEAMGFGANDNRGGTRARESDSGVGGGGDSEEIITDEGGDEVVAEMEVGAVEATGILGQTREEKGKAPMVIEDVKTPVLIFDRPAGDSGVESTQRVTFLDYEEFVEDEDIF</sequence>
<evidence type="ECO:0000256" key="2">
    <source>
        <dbReference type="SAM" id="SignalP"/>
    </source>
</evidence>
<gene>
    <name evidence="3" type="ORF">RHSIM_RhsimUnG0002800</name>
</gene>
<dbReference type="EMBL" id="WJXA01000020">
    <property type="protein sequence ID" value="KAF7117123.1"/>
    <property type="molecule type" value="Genomic_DNA"/>
</dbReference>
<dbReference type="AlphaFoldDB" id="A0A834G3U8"/>
<accession>A0A834G3U8</accession>
<keyword evidence="2" id="KW-0732">Signal</keyword>
<feature type="signal peptide" evidence="2">
    <location>
        <begin position="1"/>
        <end position="30"/>
    </location>
</feature>
<name>A0A834G3U8_RHOSS</name>
<comment type="caution">
    <text evidence="3">The sequence shown here is derived from an EMBL/GenBank/DDBJ whole genome shotgun (WGS) entry which is preliminary data.</text>
</comment>
<dbReference type="Proteomes" id="UP000626092">
    <property type="component" value="Unassembled WGS sequence"/>
</dbReference>
<feature type="region of interest" description="Disordered" evidence="1">
    <location>
        <begin position="113"/>
        <end position="161"/>
    </location>
</feature>
<evidence type="ECO:0000313" key="4">
    <source>
        <dbReference type="Proteomes" id="UP000626092"/>
    </source>
</evidence>
<reference evidence="3" key="1">
    <citation type="submission" date="2019-11" db="EMBL/GenBank/DDBJ databases">
        <authorList>
            <person name="Liu Y."/>
            <person name="Hou J."/>
            <person name="Li T.-Q."/>
            <person name="Guan C.-H."/>
            <person name="Wu X."/>
            <person name="Wu H.-Z."/>
            <person name="Ling F."/>
            <person name="Zhang R."/>
            <person name="Shi X.-G."/>
            <person name="Ren J.-P."/>
            <person name="Chen E.-F."/>
            <person name="Sun J.-M."/>
        </authorList>
    </citation>
    <scope>NUCLEOTIDE SEQUENCE</scope>
    <source>
        <strain evidence="3">Adult_tree_wgs_1</strain>
        <tissue evidence="3">Leaves</tissue>
    </source>
</reference>
<organism evidence="3 4">
    <name type="scientific">Rhododendron simsii</name>
    <name type="common">Sims's rhododendron</name>
    <dbReference type="NCBI Taxonomy" id="118357"/>
    <lineage>
        <taxon>Eukaryota</taxon>
        <taxon>Viridiplantae</taxon>
        <taxon>Streptophyta</taxon>
        <taxon>Embryophyta</taxon>
        <taxon>Tracheophyta</taxon>
        <taxon>Spermatophyta</taxon>
        <taxon>Magnoliopsida</taxon>
        <taxon>eudicotyledons</taxon>
        <taxon>Gunneridae</taxon>
        <taxon>Pentapetalae</taxon>
        <taxon>asterids</taxon>
        <taxon>Ericales</taxon>
        <taxon>Ericaceae</taxon>
        <taxon>Ericoideae</taxon>
        <taxon>Rhodoreae</taxon>
        <taxon>Rhododendron</taxon>
    </lineage>
</organism>
<proteinExistence type="predicted"/>
<protein>
    <submittedName>
        <fullName evidence="3">Uncharacterized protein</fullName>
    </submittedName>
</protein>